<dbReference type="InterPro" id="IPR027278">
    <property type="entry name" value="ACCD_DCysDesulf"/>
</dbReference>
<reference evidence="5 6" key="1">
    <citation type="submission" date="2024-09" db="EMBL/GenBank/DDBJ databases">
        <authorList>
            <person name="Sun Q."/>
            <person name="Mori K."/>
        </authorList>
    </citation>
    <scope>NUCLEOTIDE SEQUENCE [LARGE SCALE GENOMIC DNA]</scope>
    <source>
        <strain evidence="5 6">CCM 8545</strain>
    </source>
</reference>
<evidence type="ECO:0000259" key="4">
    <source>
        <dbReference type="Pfam" id="PF00291"/>
    </source>
</evidence>
<gene>
    <name evidence="5" type="ORF">ACFFIT_09700</name>
</gene>
<dbReference type="Gene3D" id="3.40.50.1100">
    <property type="match status" value="2"/>
</dbReference>
<dbReference type="RefSeq" id="WP_385877460.1">
    <property type="nucleotide sequence ID" value="NZ_JBHLXE010000100.1"/>
</dbReference>
<evidence type="ECO:0000313" key="6">
    <source>
        <dbReference type="Proteomes" id="UP001589758"/>
    </source>
</evidence>
<dbReference type="SUPFAM" id="SSF53686">
    <property type="entry name" value="Tryptophan synthase beta subunit-like PLP-dependent enzymes"/>
    <property type="match status" value="1"/>
</dbReference>
<evidence type="ECO:0000313" key="5">
    <source>
        <dbReference type="EMBL" id="MFC0180349.1"/>
    </source>
</evidence>
<comment type="caution">
    <text evidence="5">The sequence shown here is derived from an EMBL/GenBank/DDBJ whole genome shotgun (WGS) entry which is preliminary data.</text>
</comment>
<dbReference type="PANTHER" id="PTHR43780:SF2">
    <property type="entry name" value="1-AMINOCYCLOPROPANE-1-CARBOXYLATE DEAMINASE-RELATED"/>
    <property type="match status" value="1"/>
</dbReference>
<dbReference type="PANTHER" id="PTHR43780">
    <property type="entry name" value="1-AMINOCYCLOPROPANE-1-CARBOXYLATE DEAMINASE-RELATED"/>
    <property type="match status" value="1"/>
</dbReference>
<dbReference type="Proteomes" id="UP001589758">
    <property type="component" value="Unassembled WGS sequence"/>
</dbReference>
<evidence type="ECO:0000256" key="1">
    <source>
        <dbReference type="ARBA" id="ARBA00001933"/>
    </source>
</evidence>
<evidence type="ECO:0000256" key="2">
    <source>
        <dbReference type="ARBA" id="ARBA00008639"/>
    </source>
</evidence>
<name>A0ABV6CBH8_9GAMM</name>
<comment type="similarity">
    <text evidence="2">Belongs to the ACC deaminase/D-cysteine desulfhydrase family.</text>
</comment>
<sequence length="335" mass="37713">MIKLNSVNLAASINLRLNRFPNLYIKREDAISATISGNKYRKLIFNLEYAKKTGFDTLLTFGGAYSNHIAAVAASAKECGFRTIGVIRGDELARKDLDTLNPTLKQAHLNNMHLHFVSRSEYQKRNEKEYQRQLIANFTKDKSSIYIIPEGGTNFLALKGCLEILTDSDDEFDIIACPVGTGGTITGIIQHAKKHQTVLGFPALEGGFLKKEIEKHLSLLKTRFEQDVHNSKQTIFNNKSLKCDWRLVSGYTFGGYAKTDESLIDFINAFYQQENIKLDPIYTGKMVYGIYDMLLKGEISEKAKVLMIHTGGLQGINGFNEMQSLHNKPKLLFNT</sequence>
<feature type="domain" description="Tryptophan synthase beta chain-like PALP" evidence="4">
    <location>
        <begin position="22"/>
        <end position="311"/>
    </location>
</feature>
<dbReference type="Pfam" id="PF00291">
    <property type="entry name" value="PALP"/>
    <property type="match status" value="1"/>
</dbReference>
<dbReference type="InterPro" id="IPR001926">
    <property type="entry name" value="TrpB-like_PALP"/>
</dbReference>
<dbReference type="InterPro" id="IPR036052">
    <property type="entry name" value="TrpB-like_PALP_sf"/>
</dbReference>
<organism evidence="5 6">
    <name type="scientific">Thorsellia kenyensis</name>
    <dbReference type="NCBI Taxonomy" id="1549888"/>
    <lineage>
        <taxon>Bacteria</taxon>
        <taxon>Pseudomonadati</taxon>
        <taxon>Pseudomonadota</taxon>
        <taxon>Gammaproteobacteria</taxon>
        <taxon>Enterobacterales</taxon>
        <taxon>Thorselliaceae</taxon>
        <taxon>Thorsellia</taxon>
    </lineage>
</organism>
<comment type="cofactor">
    <cofactor evidence="1">
        <name>pyridoxal 5'-phosphate</name>
        <dbReference type="ChEBI" id="CHEBI:597326"/>
    </cofactor>
</comment>
<keyword evidence="6" id="KW-1185">Reference proteome</keyword>
<dbReference type="EMBL" id="JBHLXE010000100">
    <property type="protein sequence ID" value="MFC0180349.1"/>
    <property type="molecule type" value="Genomic_DNA"/>
</dbReference>
<accession>A0ABV6CBH8</accession>
<dbReference type="PIRSF" id="PIRSF006278">
    <property type="entry name" value="ACCD_DCysDesulf"/>
    <property type="match status" value="1"/>
</dbReference>
<keyword evidence="3" id="KW-0663">Pyridoxal phosphate</keyword>
<protein>
    <submittedName>
        <fullName evidence="5">1-aminocyclopropane-1-carboxylate deaminase/D-cysteine desulfhydrase</fullName>
    </submittedName>
</protein>
<proteinExistence type="inferred from homology"/>
<evidence type="ECO:0000256" key="3">
    <source>
        <dbReference type="ARBA" id="ARBA00022898"/>
    </source>
</evidence>